<dbReference type="PATRIC" id="fig|270498.16.peg.1680"/>
<dbReference type="EMBL" id="LAYJ01000061">
    <property type="protein sequence ID" value="KKI51855.1"/>
    <property type="molecule type" value="Genomic_DNA"/>
</dbReference>
<dbReference type="AlphaFoldDB" id="A0A0M2NNR2"/>
<protein>
    <submittedName>
        <fullName evidence="3">Phage replication initiation protein</fullName>
    </submittedName>
</protein>
<dbReference type="InterPro" id="IPR046059">
    <property type="entry name" value="DUF6017"/>
</dbReference>
<evidence type="ECO:0000313" key="3">
    <source>
        <dbReference type="EMBL" id="KKI51855.1"/>
    </source>
</evidence>
<evidence type="ECO:0000256" key="1">
    <source>
        <dbReference type="SAM" id="MobiDB-lite"/>
    </source>
</evidence>
<proteinExistence type="predicted"/>
<feature type="region of interest" description="Disordered" evidence="1">
    <location>
        <begin position="97"/>
        <end position="129"/>
    </location>
</feature>
<evidence type="ECO:0000259" key="2">
    <source>
        <dbReference type="Pfam" id="PF19481"/>
    </source>
</evidence>
<evidence type="ECO:0000313" key="4">
    <source>
        <dbReference type="Proteomes" id="UP000034076"/>
    </source>
</evidence>
<comment type="caution">
    <text evidence="3">The sequence shown here is derived from an EMBL/GenBank/DDBJ whole genome shotgun (WGS) entry which is preliminary data.</text>
</comment>
<dbReference type="Proteomes" id="UP000034076">
    <property type="component" value="Unassembled WGS sequence"/>
</dbReference>
<keyword evidence="4" id="KW-1185">Reference proteome</keyword>
<organism evidence="3 4">
    <name type="scientific">Christensenella hongkongensis</name>
    <dbReference type="NCBI Taxonomy" id="270498"/>
    <lineage>
        <taxon>Bacteria</taxon>
        <taxon>Bacillati</taxon>
        <taxon>Bacillota</taxon>
        <taxon>Clostridia</taxon>
        <taxon>Christensenellales</taxon>
        <taxon>Christensenellaceae</taxon>
        <taxon>Christensenella</taxon>
    </lineage>
</organism>
<accession>A0A0M2NNR2</accession>
<dbReference type="Pfam" id="PF19481">
    <property type="entry name" value="DUF6017"/>
    <property type="match status" value="1"/>
</dbReference>
<gene>
    <name evidence="3" type="ORF">CHK_0668</name>
</gene>
<dbReference type="OrthoDB" id="9803733at2"/>
<sequence>MAVYRVERTRDYTVMANYHLRDTALSLKAKGLLSLMLSLPDSWDYTTRGLAAICRDGVDAIRATVRELERNGYVIRRRIRNAQGQLTVTEYTILERPQPKRENPVLENPVQENPALGKPILENPTQSNTKKSIIQELRNDESKKDQSINPTDEIETIEKCRAQLCSNIEYDTLCERYGPEQVNEIVELMTETICSKKDHIRIAGEEKPAELVKERFMQLRFSHLEYVLNCMKNNTTKIRNIKGYLLTAIFNAPATIDSFYRAEVNHDLYL</sequence>
<dbReference type="STRING" id="270498.CHK_0668"/>
<reference evidence="3 4" key="1">
    <citation type="submission" date="2015-04" db="EMBL/GenBank/DDBJ databases">
        <title>Draft genome sequence of bacteremic isolate Catabacter hongkongensis type strain HKU16T.</title>
        <authorList>
            <person name="Lau S.K."/>
            <person name="Teng J.L."/>
            <person name="Huang Y."/>
            <person name="Curreem S.O."/>
            <person name="Tsui S.K."/>
            <person name="Woo P.C."/>
        </authorList>
    </citation>
    <scope>NUCLEOTIDE SEQUENCE [LARGE SCALE GENOMIC DNA]</scope>
    <source>
        <strain evidence="3 4">HKU16</strain>
    </source>
</reference>
<dbReference type="RefSeq" id="WP_046442609.1">
    <property type="nucleotide sequence ID" value="NZ_LAYJ01000061.1"/>
</dbReference>
<feature type="domain" description="DUF6017" evidence="2">
    <location>
        <begin position="155"/>
        <end position="268"/>
    </location>
</feature>
<name>A0A0M2NNR2_9FIRM</name>